<dbReference type="InterPro" id="IPR013784">
    <property type="entry name" value="Carb-bd-like_fold"/>
</dbReference>
<dbReference type="PROSITE" id="PS50853">
    <property type="entry name" value="FN3"/>
    <property type="match status" value="3"/>
</dbReference>
<dbReference type="SMART" id="SM00060">
    <property type="entry name" value="FN3"/>
    <property type="match status" value="6"/>
</dbReference>
<comment type="caution">
    <text evidence="3">The sequence shown here is derived from an EMBL/GenBank/DDBJ whole genome shotgun (WGS) entry which is preliminary data.</text>
</comment>
<reference evidence="3 4" key="1">
    <citation type="submission" date="2019-02" db="EMBL/GenBank/DDBJ databases">
        <title>Marinobacter halodurans sp. nov., a marine bacterium isolated from sea tidal flat.</title>
        <authorList>
            <person name="Yoo Y."/>
            <person name="Lee D.W."/>
            <person name="Kim B.S."/>
            <person name="Kim J.-J."/>
        </authorList>
    </citation>
    <scope>NUCLEOTIDE SEQUENCE [LARGE SCALE GENOMIC DNA]</scope>
    <source>
        <strain evidence="3 4">YJ-S3-2</strain>
    </source>
</reference>
<dbReference type="InterPro" id="IPR003961">
    <property type="entry name" value="FN3_dom"/>
</dbReference>
<accession>A0ABY1ZPR4</accession>
<evidence type="ECO:0000313" key="4">
    <source>
        <dbReference type="Proteomes" id="UP000313645"/>
    </source>
</evidence>
<dbReference type="SUPFAM" id="SSF49452">
    <property type="entry name" value="Starch-binding domain-like"/>
    <property type="match status" value="1"/>
</dbReference>
<protein>
    <recommendedName>
        <fullName evidence="2">Fibronectin type-III domain-containing protein</fullName>
    </recommendedName>
</protein>
<feature type="region of interest" description="Disordered" evidence="1">
    <location>
        <begin position="361"/>
        <end position="383"/>
    </location>
</feature>
<dbReference type="Pfam" id="PF09136">
    <property type="entry name" value="Glucodextran_B"/>
    <property type="match status" value="1"/>
</dbReference>
<name>A0ABY1ZPR4_9GAMM</name>
<feature type="non-terminal residue" evidence="3">
    <location>
        <position position="1"/>
    </location>
</feature>
<dbReference type="Pfam" id="PF00041">
    <property type="entry name" value="fn3"/>
    <property type="match status" value="1"/>
</dbReference>
<evidence type="ECO:0000256" key="1">
    <source>
        <dbReference type="SAM" id="MobiDB-lite"/>
    </source>
</evidence>
<feature type="domain" description="Fibronectin type-III" evidence="2">
    <location>
        <begin position="1413"/>
        <end position="1510"/>
    </location>
</feature>
<dbReference type="SUPFAM" id="SSF49265">
    <property type="entry name" value="Fibronectin type III"/>
    <property type="match status" value="3"/>
</dbReference>
<dbReference type="Gene3D" id="2.160.20.20">
    <property type="match status" value="1"/>
</dbReference>
<dbReference type="InterPro" id="IPR013783">
    <property type="entry name" value="Ig-like_fold"/>
</dbReference>
<organism evidence="3 4">
    <name type="scientific">Marinobacter halodurans</name>
    <dbReference type="NCBI Taxonomy" id="2528979"/>
    <lineage>
        <taxon>Bacteria</taxon>
        <taxon>Pseudomonadati</taxon>
        <taxon>Pseudomonadota</taxon>
        <taxon>Gammaproteobacteria</taxon>
        <taxon>Pseudomonadales</taxon>
        <taxon>Marinobacteraceae</taxon>
        <taxon>Marinobacter</taxon>
    </lineage>
</organism>
<gene>
    <name evidence="3" type="ORF">EZI54_10505</name>
</gene>
<proteinExistence type="predicted"/>
<dbReference type="EMBL" id="SJDL01000013">
    <property type="protein sequence ID" value="TBW56063.1"/>
    <property type="molecule type" value="Genomic_DNA"/>
</dbReference>
<feature type="domain" description="Fibronectin type-III" evidence="2">
    <location>
        <begin position="1114"/>
        <end position="1212"/>
    </location>
</feature>
<feature type="domain" description="Fibronectin type-III" evidence="2">
    <location>
        <begin position="912"/>
        <end position="1019"/>
    </location>
</feature>
<dbReference type="InterPro" id="IPR012332">
    <property type="entry name" value="Autotransporter_pectin_lyase_C"/>
</dbReference>
<dbReference type="Gene3D" id="2.60.40.10">
    <property type="entry name" value="Immunoglobulins"/>
    <property type="match status" value="13"/>
</dbReference>
<dbReference type="Proteomes" id="UP000313645">
    <property type="component" value="Unassembled WGS sequence"/>
</dbReference>
<dbReference type="CDD" id="cd00063">
    <property type="entry name" value="FN3"/>
    <property type="match status" value="3"/>
</dbReference>
<dbReference type="InterPro" id="IPR036116">
    <property type="entry name" value="FN3_sf"/>
</dbReference>
<evidence type="ECO:0000313" key="3">
    <source>
        <dbReference type="EMBL" id="TBW56063.1"/>
    </source>
</evidence>
<keyword evidence="4" id="KW-1185">Reference proteome</keyword>
<evidence type="ECO:0000259" key="2">
    <source>
        <dbReference type="PROSITE" id="PS50853"/>
    </source>
</evidence>
<sequence length="2941" mass="307431">GYQLADGQPRYVGGSHGGRGGNYSNSSSLAGYGSIAEPVTLGYGGRRSDTVRGGGALKIQADVLDLSGQISSHGIGQRYGSGAGGSVWIDAGTLQVSGTAAIGAKGGYGHYGAGGGGRVHVQYTTLDGDLTSITSADGNGRYDTDYAGGAGTVLLEDKGSGERVLIVHNRYRNGNWTEISSLPDGIDEIRISNAKVKLDVAWVPKLVVDNATLELTVPEVPQLEASNNSDITLAADTATQVSLDGSTLHQAGDLTVDTLTMANGSRWEQASHGLTVTGSYAFQGSTFDYTGTWNRPEGADLEVTGYTMTLPAGNYQYDRLEIGADGLLQVAPFDQETGTGGNLSLEVSELVIDEDGRLTASGKGLLPGEDQPSQVGGSHGGLGGAYSGSQPLDVYGNADEPATQGTGAFYGSTVVRGGGAIKIVASSMEINGSIDSNGTSYNYGGGAGGSVWIKTGSIQMGESGQVTANGGRSRYRGDGGGGRLALYYKTSLTNDLEAHLSAKGGDYNGSQGEDGTVVVEQVSGPIKIVSTSLAAKVGQIQSIDVRVSNELDLASLTSDDIAVDSNSNEPLPFIADIVQLTKVDYRLVLSEPLAEGNYSISIGPDIQSLDGHGMDQNGDGETGTASDVYQYSFVVDANRPDALTLTSHDALSTIESSNRSIQLVGERGDEPLSVWVNGQKALALGSGSWAVDVALEEGDNAIEIYGVNEAGVQSDPLIVSVNVDSMAPDVSGVDVSGYLPSPPDQINLSVSESGTGIDLDASEIRLERDGQSVPVSVTLADDHIAIVPSAPLVDGQYALKARIEDRRGNASPSGGGVHSYTFTVDTQSPDVVTLDDYPTLTNINAHRFSGTREAGATILVNGAPVNASGSGTDWNYQVALEEGTNELTFAQRDQAGNTGPAISASIAYNSEAPGPVTVSADENGDGTSIQLTWSGYDEFENGNDIAEYRVYLSPSPFESTEALTPYAEGIPAGTQHYKLAGLSRGATVYVAVTARDEGGLEMTAVDSKSLTPVDVVPPDAISGLAVEPTSSTLSLSWGASDNSDGDLAGYRVTVGSSGNTTAIDIPVTDATVQNGRVRYELTGLEPATKHPLHVVAYDNDGNETSPLQDQGVTLLANPTDLTGEGLAGRVQVNWSASQPANLVHEYRLYVSPEPFSSVAGMSPSRVVSASSRSSSVAGLENDTPYYVAVTAVNLSGGESPDVAPITLTPEEDQDGPDVTRLFYMQQDGTEVELTGGGTVTHSGILNLVAEDESGLAKAVFSLDGQALGTSLTGTPAFNVALDLQALADGTYTLQAVVSDSIGNDTTISVPLQVSLATPPAPAFLSPADGYQTNAETETVTGQSEANTLVAVTVNGQPLAEPVQAGSDGRFSVSVPLEEGANVLSATAAYASRMVYGDASAERTIVRDTSVPDAPTGLSATGRELGEINLAWGAPDDDRVAGFLVYRSDEPFTATAEATPLTASPLTGSTYRDLPESDGTYYYRVVSVNVPGTESVPSPIAEAEADSTPPHATHIEYTPMGAYDADGNRFGPGQVNVTVTFSEALRNTPYLALTVSGGIPQVVDLQPDYNDPLVYTGSFTLTETAISGTAYAVLSAHDQVGNRGTEVDDGSVIVIDTDGPQATALTLAPSAPIRNTLDEGGQGQAVQVTLALNDTPADGTQPVLIPSIEGASDSDVVAGYESGLPLTLDAAASTPGAPVYTSDFRLPADAGRDDSGQDTAEILTFAYSATDDLGNKATGIDGPSRFQVYQGDLPPVDSPSGLNARALPGGEVELTWNPVDGAAQYRLYRQSPTDSELLEAETLDNPAQMRFVDDATLVAGDGVYQYAITSIRAKNGQTNESAQSEPVSVSADATPPSAPVAFALELNGAGVVGRWQPPADEVADGALSYNLYRLDLPEGTENPDLTDVTPNQTDIPELIALDKRPSATEHLYVVTAVDEAGNESLPSNSDYVNVDLLPVSDLGIHLSDAGLPVLTWDHSRPSSVQYNIYRVTDGEPVPLNEEPLTAPTFEDTTYNGGTPTHGAPADRRYSVKAVDSNGVQSIAHELTLPALQVALAEPERTDALQRGVMNRVPFRVTNTGEQPVVQARLKVIVMDEGQPRVHWSERFAVDPGSYTDVPVIIGGYDGLPSLASLDIQIVLEPQAGESVTIQQLAETPVGQSGLVAGLELEHLVRGATGEARLRIENPSEVETEILMARNDGDQASSEVRLRLEDADGNVLAVQPVQQVTGHVITVASGETVARVGPGETYLSDPIELRVPGTAPDDIRVTLEIDHFRYHTGRDTFVQIAGTQAKQPASLEETPYYGALTAITPQTVFAGDSVDISGQALDRATDQPLGNVPLTLVLTVRGFERSFPVYTDASGAFSYTFEPGLSESGDYRVSVLHPDMLERPEDGQFIVEGAGVSPTQAKITVPRNYDYTLKVKVKSGYATDLSRVRLVYQNAQDANGDPLPLPEGLQYDVGAARDIGANQQAYLNLTFSGSALAADEGTLRFNVMADNRSAPLDTVTVHYYLTAAKPVLQAQPSVIETGVSLGQSQQESLSLQNTGVAAAENVRLSLTDGEDGAAPDWFKLLTASQLGSLPVDSGQGIQVAVEPDDSVPEGNYVFRIKVESDNFDTFTVPVSVAVTQSGEGDVFIHASDIYTATPGDDGTPIPGLANVKVKLQNENVLSETYTKTTDANGEALLEDLPAGRYTYRASAFDHDAVTGHLWVKPGVTATEEVFLMNALINVEFSVKEITLEDRYEVVLDATYETNVPAPVILFDPMSVNLPMMEKGDVYQGEFTLTNHGALEAYDVAANLPSGDDYARFEYLGDIPDVVRPNQVVRVPYRIVALKDFNPGDGGSGCLRRNYEAVCNYSAQCAAGSVLHSAARMVWNAISGTSCSSSGGSGGGGIFTGGYAGGGGGGTNYSPAPTTSIGTAESFCPGSDGSGDNCGGKAGTEGGY</sequence>